<dbReference type="EMBL" id="SNRW01014526">
    <property type="protein sequence ID" value="KAA6371380.1"/>
    <property type="molecule type" value="Genomic_DNA"/>
</dbReference>
<dbReference type="InterPro" id="IPR056651">
    <property type="entry name" value="GlfB-like_C"/>
</dbReference>
<reference evidence="2 3" key="1">
    <citation type="submission" date="2019-03" db="EMBL/GenBank/DDBJ databases">
        <title>Single cell metagenomics reveals metabolic interactions within the superorganism composed of flagellate Streblomastix strix and complex community of Bacteroidetes bacteria on its surface.</title>
        <authorList>
            <person name="Treitli S.C."/>
            <person name="Kolisko M."/>
            <person name="Husnik F."/>
            <person name="Keeling P."/>
            <person name="Hampl V."/>
        </authorList>
    </citation>
    <scope>NUCLEOTIDE SEQUENCE [LARGE SCALE GENOMIC DNA]</scope>
    <source>
        <strain evidence="2">ST1C</strain>
    </source>
</reference>
<dbReference type="AlphaFoldDB" id="A0A5J4UN04"/>
<accession>A0A5J4UN04</accession>
<comment type="caution">
    <text evidence="2">The sequence shown here is derived from an EMBL/GenBank/DDBJ whole genome shotgun (WGS) entry which is preliminary data.</text>
</comment>
<dbReference type="OrthoDB" id="10635274at2759"/>
<dbReference type="Proteomes" id="UP000324800">
    <property type="component" value="Unassembled WGS sequence"/>
</dbReference>
<proteinExistence type="predicted"/>
<evidence type="ECO:0000313" key="2">
    <source>
        <dbReference type="EMBL" id="KAA6371380.1"/>
    </source>
</evidence>
<evidence type="ECO:0000313" key="3">
    <source>
        <dbReference type="Proteomes" id="UP000324800"/>
    </source>
</evidence>
<feature type="non-terminal residue" evidence="2">
    <location>
        <position position="242"/>
    </location>
</feature>
<feature type="domain" description="Ras guanine nucleotide exchange factor glfB-like C-terminal" evidence="1">
    <location>
        <begin position="28"/>
        <end position="192"/>
    </location>
</feature>
<sequence>MGNTRSRARSVTPPQTKKEHVEKIINIEHLYEDIKRLFENPLKDSIAIDFPRFAKHIALYTTQGQPFFVSEKNGGLEDPVSDVIEFIGTIIDPNNITAIVQALFSERKKNPDLYETVPFKIFIKDYIKTGTILHQVMKTISQIHLQPVMQLLYTTLIPEYNFKDGGNWMIEILVPTQLSKDQILIEHDKIIQEATDGKGKQVILQEILEVDEENRKSILIQQGIDPDGEEGRRIFNEGTLMR</sequence>
<gene>
    <name evidence="2" type="ORF">EZS28_033092</name>
</gene>
<protein>
    <recommendedName>
        <fullName evidence="1">Ras guanine nucleotide exchange factor glfB-like C-terminal domain-containing protein</fullName>
    </recommendedName>
</protein>
<organism evidence="2 3">
    <name type="scientific">Streblomastix strix</name>
    <dbReference type="NCBI Taxonomy" id="222440"/>
    <lineage>
        <taxon>Eukaryota</taxon>
        <taxon>Metamonada</taxon>
        <taxon>Preaxostyla</taxon>
        <taxon>Oxymonadida</taxon>
        <taxon>Streblomastigidae</taxon>
        <taxon>Streblomastix</taxon>
    </lineage>
</organism>
<evidence type="ECO:0000259" key="1">
    <source>
        <dbReference type="Pfam" id="PF24929"/>
    </source>
</evidence>
<dbReference type="Pfam" id="PF24929">
    <property type="entry name" value="GlfB_C"/>
    <property type="match status" value="1"/>
</dbReference>
<name>A0A5J4UN04_9EUKA</name>